<evidence type="ECO:0000256" key="3">
    <source>
        <dbReference type="ARBA" id="ARBA00023125"/>
    </source>
</evidence>
<evidence type="ECO:0000313" key="6">
    <source>
        <dbReference type="EMBL" id="MCP2346049.1"/>
    </source>
</evidence>
<dbReference type="InterPro" id="IPR005119">
    <property type="entry name" value="LysR_subst-bd"/>
</dbReference>
<dbReference type="SUPFAM" id="SSF53850">
    <property type="entry name" value="Periplasmic binding protein-like II"/>
    <property type="match status" value="1"/>
</dbReference>
<evidence type="ECO:0000256" key="1">
    <source>
        <dbReference type="ARBA" id="ARBA00009437"/>
    </source>
</evidence>
<sequence>MELRQVRCFVAVAEELHFGRAAERLLLGQPAVSQHIRRLERELGVELFDRSPRHVRLTAAGELFLPGARKILAAEEEARAAVAALAGPGEGRAGVFRLGTVTGLGPRLDRILDAYEQHAPGVRVELVSLPVKERLARLVGDRLHAAFVRAAVPDDDPELRFIPLWEEELLVALPARHPLAAGDPPALADLAGLPLRLTDRRTNPALVDLVVNACHEAGFEPVPAPAASTMHDTLAAVGAGAPTWTVVYAANAAMTSVPRVVFRRLRDRVLTLPTSLAVRRSRAVPRVLLAACRGDRT</sequence>
<dbReference type="EMBL" id="JAMZEC010000001">
    <property type="protein sequence ID" value="MCP2346049.1"/>
    <property type="molecule type" value="Genomic_DNA"/>
</dbReference>
<name>A0ABT1JWB3_9ACTN</name>
<organism evidence="6 7">
    <name type="scientific">Nonomuraea roseoviolacea subsp. carminata</name>
    <dbReference type="NCBI Taxonomy" id="160689"/>
    <lineage>
        <taxon>Bacteria</taxon>
        <taxon>Bacillati</taxon>
        <taxon>Actinomycetota</taxon>
        <taxon>Actinomycetes</taxon>
        <taxon>Streptosporangiales</taxon>
        <taxon>Streptosporangiaceae</taxon>
        <taxon>Nonomuraea</taxon>
    </lineage>
</organism>
<accession>A0ABT1JWB3</accession>
<comment type="similarity">
    <text evidence="1">Belongs to the LysR transcriptional regulatory family.</text>
</comment>
<dbReference type="Gene3D" id="1.10.10.10">
    <property type="entry name" value="Winged helix-like DNA-binding domain superfamily/Winged helix DNA-binding domain"/>
    <property type="match status" value="1"/>
</dbReference>
<dbReference type="Pfam" id="PF03466">
    <property type="entry name" value="LysR_substrate"/>
    <property type="match status" value="1"/>
</dbReference>
<feature type="domain" description="HTH lysR-type" evidence="5">
    <location>
        <begin position="1"/>
        <end position="58"/>
    </location>
</feature>
<dbReference type="InterPro" id="IPR036388">
    <property type="entry name" value="WH-like_DNA-bd_sf"/>
</dbReference>
<dbReference type="Pfam" id="PF00126">
    <property type="entry name" value="HTH_1"/>
    <property type="match status" value="1"/>
</dbReference>
<protein>
    <submittedName>
        <fullName evidence="6">DNA-binding transcriptional LysR family regulator</fullName>
    </submittedName>
</protein>
<dbReference type="Gene3D" id="3.40.190.10">
    <property type="entry name" value="Periplasmic binding protein-like II"/>
    <property type="match status" value="2"/>
</dbReference>
<evidence type="ECO:0000256" key="4">
    <source>
        <dbReference type="ARBA" id="ARBA00023163"/>
    </source>
</evidence>
<keyword evidence="2" id="KW-0805">Transcription regulation</keyword>
<evidence type="ECO:0000313" key="7">
    <source>
        <dbReference type="Proteomes" id="UP001320766"/>
    </source>
</evidence>
<dbReference type="PROSITE" id="PS50931">
    <property type="entry name" value="HTH_LYSR"/>
    <property type="match status" value="1"/>
</dbReference>
<gene>
    <name evidence="6" type="ORF">HD595_002171</name>
</gene>
<dbReference type="SUPFAM" id="SSF46785">
    <property type="entry name" value="Winged helix' DNA-binding domain"/>
    <property type="match status" value="1"/>
</dbReference>
<dbReference type="InterPro" id="IPR036390">
    <property type="entry name" value="WH_DNA-bd_sf"/>
</dbReference>
<comment type="caution">
    <text evidence="6">The sequence shown here is derived from an EMBL/GenBank/DDBJ whole genome shotgun (WGS) entry which is preliminary data.</text>
</comment>
<evidence type="ECO:0000259" key="5">
    <source>
        <dbReference type="PROSITE" id="PS50931"/>
    </source>
</evidence>
<dbReference type="PRINTS" id="PR00039">
    <property type="entry name" value="HTHLYSR"/>
</dbReference>
<evidence type="ECO:0000256" key="2">
    <source>
        <dbReference type="ARBA" id="ARBA00023015"/>
    </source>
</evidence>
<reference evidence="6 7" key="1">
    <citation type="submission" date="2022-06" db="EMBL/GenBank/DDBJ databases">
        <title>Sequencing the genomes of 1000 actinobacteria strains.</title>
        <authorList>
            <person name="Klenk H.-P."/>
        </authorList>
    </citation>
    <scope>NUCLEOTIDE SEQUENCE [LARGE SCALE GENOMIC DNA]</scope>
    <source>
        <strain evidence="6 7">DSM 44170</strain>
    </source>
</reference>
<dbReference type="InterPro" id="IPR000847">
    <property type="entry name" value="LysR_HTH_N"/>
</dbReference>
<dbReference type="Proteomes" id="UP001320766">
    <property type="component" value="Unassembled WGS sequence"/>
</dbReference>
<dbReference type="RefSeq" id="WP_253768111.1">
    <property type="nucleotide sequence ID" value="NZ_BAAAVE010000028.1"/>
</dbReference>
<keyword evidence="3 6" id="KW-0238">DNA-binding</keyword>
<keyword evidence="4" id="KW-0804">Transcription</keyword>
<dbReference type="PANTHER" id="PTHR30346">
    <property type="entry name" value="TRANSCRIPTIONAL DUAL REGULATOR HCAR-RELATED"/>
    <property type="match status" value="1"/>
</dbReference>
<dbReference type="GO" id="GO:0003677">
    <property type="term" value="F:DNA binding"/>
    <property type="evidence" value="ECO:0007669"/>
    <property type="project" value="UniProtKB-KW"/>
</dbReference>
<proteinExistence type="inferred from homology"/>
<dbReference type="CDD" id="cd08414">
    <property type="entry name" value="PBP2_LTTR_aromatics_like"/>
    <property type="match status" value="1"/>
</dbReference>
<dbReference type="PANTHER" id="PTHR30346:SF0">
    <property type="entry name" value="HCA OPERON TRANSCRIPTIONAL ACTIVATOR HCAR"/>
    <property type="match status" value="1"/>
</dbReference>
<keyword evidence="7" id="KW-1185">Reference proteome</keyword>